<accession>A0AAV2TGH5</accession>
<dbReference type="InterPro" id="IPR027640">
    <property type="entry name" value="Kinesin-like_fam"/>
</dbReference>
<keyword evidence="7" id="KW-0206">Cytoskeleton</keyword>
<comment type="similarity">
    <text evidence="8 9">Belongs to the TRAFAC class myosin-kinesin ATPase superfamily. Kinesin family.</text>
</comment>
<feature type="compositionally biased region" description="Polar residues" evidence="10">
    <location>
        <begin position="235"/>
        <end position="256"/>
    </location>
</feature>
<feature type="compositionally biased region" description="Polar residues" evidence="10">
    <location>
        <begin position="163"/>
        <end position="194"/>
    </location>
</feature>
<evidence type="ECO:0000256" key="9">
    <source>
        <dbReference type="RuleBase" id="RU000394"/>
    </source>
</evidence>
<feature type="compositionally biased region" description="Basic and acidic residues" evidence="10">
    <location>
        <begin position="780"/>
        <end position="791"/>
    </location>
</feature>
<dbReference type="PANTHER" id="PTHR47971:SF8">
    <property type="entry name" value="KINESIN-LIKE PROTEIN"/>
    <property type="match status" value="1"/>
</dbReference>
<feature type="compositionally biased region" description="Low complexity" evidence="10">
    <location>
        <begin position="113"/>
        <end position="125"/>
    </location>
</feature>
<evidence type="ECO:0000259" key="11">
    <source>
        <dbReference type="PROSITE" id="PS50067"/>
    </source>
</evidence>
<feature type="region of interest" description="Disordered" evidence="10">
    <location>
        <begin position="849"/>
        <end position="885"/>
    </location>
</feature>
<evidence type="ECO:0000256" key="1">
    <source>
        <dbReference type="ARBA" id="ARBA00004245"/>
    </source>
</evidence>
<dbReference type="Gene3D" id="3.40.850.10">
    <property type="entry name" value="Kinesin motor domain"/>
    <property type="match status" value="1"/>
</dbReference>
<evidence type="ECO:0000256" key="10">
    <source>
        <dbReference type="SAM" id="MobiDB-lite"/>
    </source>
</evidence>
<comment type="caution">
    <text evidence="12">The sequence shown here is derived from an EMBL/GenBank/DDBJ whole genome shotgun (WGS) entry which is preliminary data.</text>
</comment>
<dbReference type="InterPro" id="IPR001752">
    <property type="entry name" value="Kinesin_motor_dom"/>
</dbReference>
<feature type="domain" description="Kinesin motor" evidence="11">
    <location>
        <begin position="327"/>
        <end position="697"/>
    </location>
</feature>
<dbReference type="SMART" id="SM00129">
    <property type="entry name" value="KISc"/>
    <property type="match status" value="1"/>
</dbReference>
<feature type="region of interest" description="Disordered" evidence="10">
    <location>
        <begin position="1"/>
        <end position="25"/>
    </location>
</feature>
<name>A0AAV2TGH5_CALDB</name>
<feature type="compositionally biased region" description="Basic residues" evidence="10">
    <location>
        <begin position="71"/>
        <end position="84"/>
    </location>
</feature>
<keyword evidence="3 9" id="KW-0493">Microtubule</keyword>
<gene>
    <name evidence="12" type="ORF">CDAUBV1_LOCUS9342</name>
</gene>
<feature type="region of interest" description="Disordered" evidence="10">
    <location>
        <begin position="162"/>
        <end position="296"/>
    </location>
</feature>
<evidence type="ECO:0000256" key="3">
    <source>
        <dbReference type="ARBA" id="ARBA00022701"/>
    </source>
</evidence>
<evidence type="ECO:0000256" key="4">
    <source>
        <dbReference type="ARBA" id="ARBA00022741"/>
    </source>
</evidence>
<dbReference type="SUPFAM" id="SSF52540">
    <property type="entry name" value="P-loop containing nucleoside triphosphate hydrolases"/>
    <property type="match status" value="1"/>
</dbReference>
<dbReference type="PROSITE" id="PS00411">
    <property type="entry name" value="KINESIN_MOTOR_1"/>
    <property type="match status" value="1"/>
</dbReference>
<protein>
    <recommendedName>
        <fullName evidence="9">Kinesin-like protein</fullName>
    </recommendedName>
</protein>
<feature type="compositionally biased region" description="Polar residues" evidence="10">
    <location>
        <begin position="279"/>
        <end position="296"/>
    </location>
</feature>
<feature type="compositionally biased region" description="Basic and acidic residues" evidence="10">
    <location>
        <begin position="737"/>
        <end position="746"/>
    </location>
</feature>
<dbReference type="GO" id="GO:0005524">
    <property type="term" value="F:ATP binding"/>
    <property type="evidence" value="ECO:0007669"/>
    <property type="project" value="UniProtKB-UniRule"/>
</dbReference>
<organism evidence="12 13">
    <name type="scientific">Calicophoron daubneyi</name>
    <name type="common">Rumen fluke</name>
    <name type="synonym">Paramphistomum daubneyi</name>
    <dbReference type="NCBI Taxonomy" id="300641"/>
    <lineage>
        <taxon>Eukaryota</taxon>
        <taxon>Metazoa</taxon>
        <taxon>Spiralia</taxon>
        <taxon>Lophotrochozoa</taxon>
        <taxon>Platyhelminthes</taxon>
        <taxon>Trematoda</taxon>
        <taxon>Digenea</taxon>
        <taxon>Plagiorchiida</taxon>
        <taxon>Pronocephalata</taxon>
        <taxon>Paramphistomoidea</taxon>
        <taxon>Paramphistomidae</taxon>
        <taxon>Calicophoron</taxon>
    </lineage>
</organism>
<dbReference type="GO" id="GO:0007018">
    <property type="term" value="P:microtubule-based movement"/>
    <property type="evidence" value="ECO:0007669"/>
    <property type="project" value="InterPro"/>
</dbReference>
<reference evidence="12" key="1">
    <citation type="submission" date="2024-06" db="EMBL/GenBank/DDBJ databases">
        <authorList>
            <person name="Liu X."/>
            <person name="Lenzi L."/>
            <person name="Haldenby T S."/>
            <person name="Uol C."/>
        </authorList>
    </citation>
    <scope>NUCLEOTIDE SEQUENCE</scope>
</reference>
<evidence type="ECO:0000256" key="8">
    <source>
        <dbReference type="PROSITE-ProRule" id="PRU00283"/>
    </source>
</evidence>
<evidence type="ECO:0000313" key="12">
    <source>
        <dbReference type="EMBL" id="CAL5135161.1"/>
    </source>
</evidence>
<dbReference type="AlphaFoldDB" id="A0AAV2TGH5"/>
<keyword evidence="2" id="KW-0963">Cytoplasm</keyword>
<dbReference type="PROSITE" id="PS50067">
    <property type="entry name" value="KINESIN_MOTOR_2"/>
    <property type="match status" value="1"/>
</dbReference>
<dbReference type="InterPro" id="IPR036961">
    <property type="entry name" value="Kinesin_motor_dom_sf"/>
</dbReference>
<evidence type="ECO:0000256" key="2">
    <source>
        <dbReference type="ARBA" id="ARBA00022490"/>
    </source>
</evidence>
<feature type="region of interest" description="Disordered" evidence="10">
    <location>
        <begin position="716"/>
        <end position="835"/>
    </location>
</feature>
<evidence type="ECO:0000313" key="13">
    <source>
        <dbReference type="Proteomes" id="UP001497525"/>
    </source>
</evidence>
<keyword evidence="5 8" id="KW-0067">ATP-binding</keyword>
<feature type="compositionally biased region" description="Acidic residues" evidence="10">
    <location>
        <begin position="747"/>
        <end position="759"/>
    </location>
</feature>
<dbReference type="GO" id="GO:0008017">
    <property type="term" value="F:microtubule binding"/>
    <property type="evidence" value="ECO:0007669"/>
    <property type="project" value="InterPro"/>
</dbReference>
<dbReference type="Proteomes" id="UP001497525">
    <property type="component" value="Unassembled WGS sequence"/>
</dbReference>
<dbReference type="GO" id="GO:0007019">
    <property type="term" value="P:microtubule depolymerization"/>
    <property type="evidence" value="ECO:0007669"/>
    <property type="project" value="TreeGrafter"/>
</dbReference>
<evidence type="ECO:0000256" key="7">
    <source>
        <dbReference type="ARBA" id="ARBA00023212"/>
    </source>
</evidence>
<dbReference type="EMBL" id="CAXLJL010000245">
    <property type="protein sequence ID" value="CAL5135161.1"/>
    <property type="molecule type" value="Genomic_DNA"/>
</dbReference>
<proteinExistence type="inferred from homology"/>
<dbReference type="PRINTS" id="PR00380">
    <property type="entry name" value="KINESINHEAVY"/>
</dbReference>
<feature type="region of interest" description="Disordered" evidence="10">
    <location>
        <begin position="47"/>
        <end position="125"/>
    </location>
</feature>
<feature type="compositionally biased region" description="Basic and acidic residues" evidence="10">
    <location>
        <begin position="871"/>
        <end position="885"/>
    </location>
</feature>
<dbReference type="PANTHER" id="PTHR47971">
    <property type="entry name" value="KINESIN-RELATED PROTEIN 6"/>
    <property type="match status" value="1"/>
</dbReference>
<dbReference type="CDD" id="cd01367">
    <property type="entry name" value="KISc_KIF2_like"/>
    <property type="match status" value="1"/>
</dbReference>
<dbReference type="GO" id="GO:0003777">
    <property type="term" value="F:microtubule motor activity"/>
    <property type="evidence" value="ECO:0007669"/>
    <property type="project" value="InterPro"/>
</dbReference>
<evidence type="ECO:0000256" key="6">
    <source>
        <dbReference type="ARBA" id="ARBA00023175"/>
    </source>
</evidence>
<sequence length="969" mass="110019">MNPHKPSEKNNKNPAHPTSELVTKQVQKLYIPKSVRHKAQTECECTTVSKSRAGFTSKHQTRAHSKESLKYRRRKSHLSHRSTLRKLFTPKINIPHRQSSEETPTDESEGWGSSDFPSSSSSTNDHSPSFYTYVDRIPYNKSSSSPSDTVVLRRPILVRSSRQKTNIRSLQPTSLHRRGQIQSRYSSNSHSSMIGASGDCKTSLGSQSAKSQPRKPEGQCTENSSRLFARRSQEDCSQSPKIRSRTASNLSRSLSQLVKGEENEDSETGVANKIRGYGNSRSSQQASLNKKPTSSVNGQKYPLKITQIGPACDAKILPFLETKKKSKITVCVRKRPRNRKELMAGDIDILSVPASDHIVICEPRQRFDLTEYLDHTTFRFDRCFDENATTAEVYKHTAAPMIHSIFRGYMATCFAYGQTGSGKTFTMGGPRSSASDLPMVERGIYGMTVIDLFRLYEESKFRNELTISVNFFEIYCNKVYDLLNKKHQLRVMEDSYGAVQMLGLREYVVEDVKTTLVLLRQGHQLRTNGQTMANENSSRSHAVFQINVRQRTLEELRRMCRRSEDDSEVVAYPHVTSTLASYPSVHQSGPLIGRFSLVDLAGNERSVDSASTRDRTRHLESGEINKSLLALKECIRAMGNNTTCYLPFRTSKLTQVLRESFVGNRSRTCMIAMVSPGLSCCEHTMNTLRYAQRVKHLTPHPIIDRSSYVITCYGEPSEVETEGKDDSSPNEMSAHLKNQDADHTDQQEEDDGTDDEEEILNQTRTCEESPKTSPQTSRSLPRERHKEKSEEPASSSGDLPSDKSPKNYLSLQRNREKSISCEKPAVSQESEEEKLTEWEYVGIDVKPRCCSKKEGDTKSEDGRRSAHTHKSKECEKDISARDPPKTKRHNLVRLHQQRVDVVRRHKALVKNLPQWITEHRRLLQKANQEKTNMMAYVTSLTSRLTRDIRELKHIQDDALLLRSMHTNSI</sequence>
<comment type="subcellular location">
    <subcellularLocation>
        <location evidence="1">Cytoplasm</location>
        <location evidence="1">Cytoskeleton</location>
    </subcellularLocation>
</comment>
<dbReference type="Pfam" id="PF00225">
    <property type="entry name" value="Kinesin"/>
    <property type="match status" value="1"/>
</dbReference>
<keyword evidence="6 8" id="KW-0505">Motor protein</keyword>
<keyword evidence="4 8" id="KW-0547">Nucleotide-binding</keyword>
<dbReference type="InterPro" id="IPR019821">
    <property type="entry name" value="Kinesin_motor_CS"/>
</dbReference>
<evidence type="ECO:0000256" key="5">
    <source>
        <dbReference type="ARBA" id="ARBA00022840"/>
    </source>
</evidence>
<feature type="compositionally biased region" description="Basic and acidic residues" evidence="10">
    <location>
        <begin position="849"/>
        <end position="864"/>
    </location>
</feature>
<feature type="compositionally biased region" description="Basic and acidic residues" evidence="10">
    <location>
        <begin position="1"/>
        <end position="11"/>
    </location>
</feature>
<dbReference type="GO" id="GO:0005874">
    <property type="term" value="C:microtubule"/>
    <property type="evidence" value="ECO:0007669"/>
    <property type="project" value="UniProtKB-KW"/>
</dbReference>
<dbReference type="InterPro" id="IPR027417">
    <property type="entry name" value="P-loop_NTPase"/>
</dbReference>
<feature type="binding site" evidence="8">
    <location>
        <begin position="417"/>
        <end position="424"/>
    </location>
    <ligand>
        <name>ATP</name>
        <dbReference type="ChEBI" id="CHEBI:30616"/>
    </ligand>
</feature>